<dbReference type="Proteomes" id="UP000540698">
    <property type="component" value="Unassembled WGS sequence"/>
</dbReference>
<dbReference type="AlphaFoldDB" id="A0A7X6R6N6"/>
<keyword evidence="3" id="KW-1185">Reference proteome</keyword>
<evidence type="ECO:0000313" key="3">
    <source>
        <dbReference type="Proteomes" id="UP000540698"/>
    </source>
</evidence>
<organism evidence="2 3">
    <name type="scientific">Nocardia gamkensis</name>
    <dbReference type="NCBI Taxonomy" id="352869"/>
    <lineage>
        <taxon>Bacteria</taxon>
        <taxon>Bacillati</taxon>
        <taxon>Actinomycetota</taxon>
        <taxon>Actinomycetes</taxon>
        <taxon>Mycobacteriales</taxon>
        <taxon>Nocardiaceae</taxon>
        <taxon>Nocardia</taxon>
    </lineage>
</organism>
<protein>
    <submittedName>
        <fullName evidence="2">Uncharacterized protein</fullName>
    </submittedName>
</protein>
<comment type="caution">
    <text evidence="2">The sequence shown here is derived from an EMBL/GenBank/DDBJ whole genome shotgun (WGS) entry which is preliminary data.</text>
</comment>
<feature type="region of interest" description="Disordered" evidence="1">
    <location>
        <begin position="1"/>
        <end position="21"/>
    </location>
</feature>
<accession>A0A7X6R6N6</accession>
<gene>
    <name evidence="2" type="ORF">HGB38_30825</name>
</gene>
<name>A0A7X6R6N6_9NOCA</name>
<dbReference type="RefSeq" id="WP_062971541.1">
    <property type="nucleotide sequence ID" value="NZ_JAAXOS010000018.1"/>
</dbReference>
<evidence type="ECO:0000313" key="2">
    <source>
        <dbReference type="EMBL" id="NKY30577.1"/>
    </source>
</evidence>
<dbReference type="EMBL" id="JAAXOS010000018">
    <property type="protein sequence ID" value="NKY30577.1"/>
    <property type="molecule type" value="Genomic_DNA"/>
</dbReference>
<evidence type="ECO:0000256" key="1">
    <source>
        <dbReference type="SAM" id="MobiDB-lite"/>
    </source>
</evidence>
<reference evidence="2 3" key="1">
    <citation type="submission" date="2020-04" db="EMBL/GenBank/DDBJ databases">
        <title>MicrobeNet Type strains.</title>
        <authorList>
            <person name="Nicholson A.C."/>
        </authorList>
    </citation>
    <scope>NUCLEOTIDE SEQUENCE [LARGE SCALE GENOMIC DNA]</scope>
    <source>
        <strain evidence="2 3">DSM 44956</strain>
    </source>
</reference>
<proteinExistence type="predicted"/>
<sequence>MFDPDKNPDDEDKPAKVTKVSKPRFAQELADILTRQPERPFTIPGYLQEAIKYITTAEEQAPTQ</sequence>